<gene>
    <name evidence="2" type="ORF">BFN67_17065</name>
</gene>
<organism evidence="2 3">
    <name type="scientific">Manganibacter manganicus</name>
    <dbReference type="NCBI Taxonomy" id="1873176"/>
    <lineage>
        <taxon>Bacteria</taxon>
        <taxon>Pseudomonadati</taxon>
        <taxon>Pseudomonadota</taxon>
        <taxon>Alphaproteobacteria</taxon>
        <taxon>Hyphomicrobiales</taxon>
        <taxon>Phyllobacteriaceae</taxon>
        <taxon>Manganibacter</taxon>
    </lineage>
</organism>
<evidence type="ECO:0008006" key="4">
    <source>
        <dbReference type="Google" id="ProtNLM"/>
    </source>
</evidence>
<dbReference type="AlphaFoldDB" id="A0A1V8RRB8"/>
<dbReference type="PANTHER" id="PTHR36302">
    <property type="entry name" value="BLR7088 PROTEIN"/>
    <property type="match status" value="1"/>
</dbReference>
<feature type="signal peptide" evidence="1">
    <location>
        <begin position="1"/>
        <end position="22"/>
    </location>
</feature>
<dbReference type="Pfam" id="PF04314">
    <property type="entry name" value="PCuAC"/>
    <property type="match status" value="1"/>
</dbReference>
<dbReference type="InterPro" id="IPR058248">
    <property type="entry name" value="Lxx211020-like"/>
</dbReference>
<keyword evidence="1" id="KW-0732">Signal</keyword>
<reference evidence="2 3" key="1">
    <citation type="journal article" date="2016" name="Int. J. Syst. Evol. Microbiol.">
        <title>Pseudaminobacter manganicus sp. nov., isolated from sludge of a manganese mine.</title>
        <authorList>
            <person name="Li J."/>
            <person name="Huang J."/>
            <person name="Liao S."/>
            <person name="Wang G."/>
        </authorList>
    </citation>
    <scope>NUCLEOTIDE SEQUENCE [LARGE SCALE GENOMIC DNA]</scope>
    <source>
        <strain evidence="2 3">JH-7</strain>
    </source>
</reference>
<dbReference type="STRING" id="1873176.BFN67_17065"/>
<protein>
    <recommendedName>
        <fullName evidence="4">Copper chaperone PCu(A)C</fullName>
    </recommendedName>
</protein>
<evidence type="ECO:0000313" key="2">
    <source>
        <dbReference type="EMBL" id="OQM75683.1"/>
    </source>
</evidence>
<accession>A0A1V8RRB8</accession>
<dbReference type="InterPro" id="IPR007410">
    <property type="entry name" value="LpqE-like"/>
</dbReference>
<feature type="chain" id="PRO_5013026070" description="Copper chaperone PCu(A)C" evidence="1">
    <location>
        <begin position="23"/>
        <end position="144"/>
    </location>
</feature>
<dbReference type="PANTHER" id="PTHR36302:SF1">
    <property type="entry name" value="COPPER CHAPERONE PCU(A)C"/>
    <property type="match status" value="1"/>
</dbReference>
<comment type="caution">
    <text evidence="2">The sequence shown here is derived from an EMBL/GenBank/DDBJ whole genome shotgun (WGS) entry which is preliminary data.</text>
</comment>
<dbReference type="InterPro" id="IPR036182">
    <property type="entry name" value="PCuAC_sf"/>
</dbReference>
<evidence type="ECO:0000256" key="1">
    <source>
        <dbReference type="SAM" id="SignalP"/>
    </source>
</evidence>
<evidence type="ECO:0000313" key="3">
    <source>
        <dbReference type="Proteomes" id="UP000191905"/>
    </source>
</evidence>
<dbReference type="Gene3D" id="2.60.40.1890">
    <property type="entry name" value="PCu(A)C copper chaperone"/>
    <property type="match status" value="1"/>
</dbReference>
<sequence>MKTRSIAFVTVVASVVATSALSHDFQGGSIGIIHPWSRATPPGAPVAGGYLKIENAGAEPDRLVSVTSEIAASTELHESVVKDGVASMRPAEGPLEVPAGQTVEVGAGNHIMFLKPVRTLKTGEEFKATLVFEKAGPIEVVFVV</sequence>
<keyword evidence="3" id="KW-1185">Reference proteome</keyword>
<proteinExistence type="predicted"/>
<name>A0A1V8RRB8_9HYPH</name>
<dbReference type="EMBL" id="MDET01000013">
    <property type="protein sequence ID" value="OQM75683.1"/>
    <property type="molecule type" value="Genomic_DNA"/>
</dbReference>
<dbReference type="OrthoDB" id="9796962at2"/>
<dbReference type="Proteomes" id="UP000191905">
    <property type="component" value="Unassembled WGS sequence"/>
</dbReference>
<dbReference type="SUPFAM" id="SSF110087">
    <property type="entry name" value="DR1885-like metal-binding protein"/>
    <property type="match status" value="1"/>
</dbReference>